<reference evidence="2 3" key="1">
    <citation type="journal article" date="2004" name="Science">
        <title>The genome of the diatom Thalassiosira pseudonana: ecology, evolution, and metabolism.</title>
        <authorList>
            <person name="Armbrust E.V."/>
            <person name="Berges J.A."/>
            <person name="Bowler C."/>
            <person name="Green B.R."/>
            <person name="Martinez D."/>
            <person name="Putnam N.H."/>
            <person name="Zhou S."/>
            <person name="Allen A.E."/>
            <person name="Apt K.E."/>
            <person name="Bechner M."/>
            <person name="Brzezinski M.A."/>
            <person name="Chaal B.K."/>
            <person name="Chiovitti A."/>
            <person name="Davis A.K."/>
            <person name="Demarest M.S."/>
            <person name="Detter J.C."/>
            <person name="Glavina T."/>
            <person name="Goodstein D."/>
            <person name="Hadi M.Z."/>
            <person name="Hellsten U."/>
            <person name="Hildebrand M."/>
            <person name="Jenkins B.D."/>
            <person name="Jurka J."/>
            <person name="Kapitonov V.V."/>
            <person name="Kroger N."/>
            <person name="Lau W.W."/>
            <person name="Lane T.W."/>
            <person name="Larimer F.W."/>
            <person name="Lippmeier J.C."/>
            <person name="Lucas S."/>
            <person name="Medina M."/>
            <person name="Montsant A."/>
            <person name="Obornik M."/>
            <person name="Parker M.S."/>
            <person name="Palenik B."/>
            <person name="Pazour G.J."/>
            <person name="Richardson P.M."/>
            <person name="Rynearson T.A."/>
            <person name="Saito M.A."/>
            <person name="Schwartz D.C."/>
            <person name="Thamatrakoln K."/>
            <person name="Valentin K."/>
            <person name="Vardi A."/>
            <person name="Wilkerson F.P."/>
            <person name="Rokhsar D.S."/>
        </authorList>
    </citation>
    <scope>NUCLEOTIDE SEQUENCE [LARGE SCALE GENOMIC DNA]</scope>
    <source>
        <strain evidence="2 3">CCMP1335</strain>
    </source>
</reference>
<evidence type="ECO:0000256" key="1">
    <source>
        <dbReference type="SAM" id="MobiDB-lite"/>
    </source>
</evidence>
<reference evidence="2 3" key="2">
    <citation type="journal article" date="2008" name="Nature">
        <title>The Phaeodactylum genome reveals the evolutionary history of diatom genomes.</title>
        <authorList>
            <person name="Bowler C."/>
            <person name="Allen A.E."/>
            <person name="Badger J.H."/>
            <person name="Grimwood J."/>
            <person name="Jabbari K."/>
            <person name="Kuo A."/>
            <person name="Maheswari U."/>
            <person name="Martens C."/>
            <person name="Maumus F."/>
            <person name="Otillar R.P."/>
            <person name="Rayko E."/>
            <person name="Salamov A."/>
            <person name="Vandepoele K."/>
            <person name="Beszteri B."/>
            <person name="Gruber A."/>
            <person name="Heijde M."/>
            <person name="Katinka M."/>
            <person name="Mock T."/>
            <person name="Valentin K."/>
            <person name="Verret F."/>
            <person name="Berges J.A."/>
            <person name="Brownlee C."/>
            <person name="Cadoret J.P."/>
            <person name="Chiovitti A."/>
            <person name="Choi C.J."/>
            <person name="Coesel S."/>
            <person name="De Martino A."/>
            <person name="Detter J.C."/>
            <person name="Durkin C."/>
            <person name="Falciatore A."/>
            <person name="Fournet J."/>
            <person name="Haruta M."/>
            <person name="Huysman M.J."/>
            <person name="Jenkins B.D."/>
            <person name="Jiroutova K."/>
            <person name="Jorgensen R.E."/>
            <person name="Joubert Y."/>
            <person name="Kaplan A."/>
            <person name="Kroger N."/>
            <person name="Kroth P.G."/>
            <person name="La Roche J."/>
            <person name="Lindquist E."/>
            <person name="Lommer M."/>
            <person name="Martin-Jezequel V."/>
            <person name="Lopez P.J."/>
            <person name="Lucas S."/>
            <person name="Mangogna M."/>
            <person name="McGinnis K."/>
            <person name="Medlin L.K."/>
            <person name="Montsant A."/>
            <person name="Oudot-Le Secq M.P."/>
            <person name="Napoli C."/>
            <person name="Obornik M."/>
            <person name="Parker M.S."/>
            <person name="Petit J.L."/>
            <person name="Porcel B.M."/>
            <person name="Poulsen N."/>
            <person name="Robison M."/>
            <person name="Rychlewski L."/>
            <person name="Rynearson T.A."/>
            <person name="Schmutz J."/>
            <person name="Shapiro H."/>
            <person name="Siaut M."/>
            <person name="Stanley M."/>
            <person name="Sussman M.R."/>
            <person name="Taylor A.R."/>
            <person name="Vardi A."/>
            <person name="von Dassow P."/>
            <person name="Vyverman W."/>
            <person name="Willis A."/>
            <person name="Wyrwicz L.S."/>
            <person name="Rokhsar D.S."/>
            <person name="Weissenbach J."/>
            <person name="Armbrust E.V."/>
            <person name="Green B.R."/>
            <person name="Van de Peer Y."/>
            <person name="Grigoriev I.V."/>
        </authorList>
    </citation>
    <scope>NUCLEOTIDE SEQUENCE [LARGE SCALE GENOMIC DNA]</scope>
    <source>
        <strain evidence="2 3">CCMP1335</strain>
    </source>
</reference>
<keyword evidence="2" id="KW-0251">Elongation factor</keyword>
<protein>
    <submittedName>
        <fullName evidence="2">Translation elongation factor ef-1 alpha</fullName>
    </submittedName>
</protein>
<dbReference type="GeneID" id="7453429"/>
<dbReference type="PANTHER" id="PTHR35460">
    <property type="entry name" value="TRNA LIGASE 1"/>
    <property type="match status" value="1"/>
</dbReference>
<dbReference type="InParanoid" id="B8BPX9"/>
<dbReference type="HOGENOM" id="CLU_008781_0_0_1"/>
<keyword evidence="3" id="KW-1185">Reference proteome</keyword>
<dbReference type="GO" id="GO:0003972">
    <property type="term" value="F:RNA ligase (ATP) activity"/>
    <property type="evidence" value="ECO:0007669"/>
    <property type="project" value="InterPro"/>
</dbReference>
<organism evidence="2 3">
    <name type="scientific">Thalassiosira pseudonana</name>
    <name type="common">Marine diatom</name>
    <name type="synonym">Cyclotella nana</name>
    <dbReference type="NCBI Taxonomy" id="35128"/>
    <lineage>
        <taxon>Eukaryota</taxon>
        <taxon>Sar</taxon>
        <taxon>Stramenopiles</taxon>
        <taxon>Ochrophyta</taxon>
        <taxon>Bacillariophyta</taxon>
        <taxon>Coscinodiscophyceae</taxon>
        <taxon>Thalassiosirophycidae</taxon>
        <taxon>Thalassiosirales</taxon>
        <taxon>Thalassiosiraceae</taxon>
        <taxon>Thalassiosira</taxon>
    </lineage>
</organism>
<dbReference type="PANTHER" id="PTHR35460:SF1">
    <property type="entry name" value="TRNA LIGASE 1"/>
    <property type="match status" value="1"/>
</dbReference>
<dbReference type="Proteomes" id="UP000001449">
    <property type="component" value="Chromosome 1"/>
</dbReference>
<feature type="region of interest" description="Disordered" evidence="1">
    <location>
        <begin position="1"/>
        <end position="107"/>
    </location>
</feature>
<gene>
    <name evidence="2" type="ORF">THAPSDRAFT_267957</name>
</gene>
<dbReference type="GO" id="GO:0003746">
    <property type="term" value="F:translation elongation factor activity"/>
    <property type="evidence" value="ECO:0007669"/>
    <property type="project" value="UniProtKB-KW"/>
</dbReference>
<evidence type="ECO:0000313" key="2">
    <source>
        <dbReference type="EMBL" id="EED95689.1"/>
    </source>
</evidence>
<dbReference type="AlphaFoldDB" id="B8BPX9"/>
<proteinExistence type="predicted"/>
<keyword evidence="2" id="KW-0648">Protein biosynthesis</keyword>
<evidence type="ECO:0000313" key="3">
    <source>
        <dbReference type="Proteomes" id="UP000001449"/>
    </source>
</evidence>
<accession>B8BPX9</accession>
<dbReference type="InterPro" id="IPR038837">
    <property type="entry name" value="tRNA_ligase_1"/>
</dbReference>
<dbReference type="PaxDb" id="35128-Thaps267957"/>
<name>B8BPX9_THAPS</name>
<dbReference type="RefSeq" id="XP_002286048.1">
    <property type="nucleotide sequence ID" value="XM_002286012.1"/>
</dbReference>
<feature type="compositionally biased region" description="Polar residues" evidence="1">
    <location>
        <begin position="1"/>
        <end position="20"/>
    </location>
</feature>
<feature type="compositionally biased region" description="Gly residues" evidence="1">
    <location>
        <begin position="39"/>
        <end position="50"/>
    </location>
</feature>
<dbReference type="EMBL" id="CM000638">
    <property type="protein sequence ID" value="EED95689.1"/>
    <property type="molecule type" value="Genomic_DNA"/>
</dbReference>
<dbReference type="eggNOG" id="ENOG502QSM5">
    <property type="taxonomic scope" value="Eukaryota"/>
</dbReference>
<sequence length="1054" mass="117322">MEHPTQQNNPTNSTAISTDQRNSKRNRGTAEETRHHGSGCSGSCGQGGVGDGEEVKGAGTNSDVMTIDNGDTSGGGEDGDVMESARKRRQTHHPSEDTSTHPSHRKKLKRLKLEAIFHPKFENETSDKDIRNEMLTRINGGEGYLEVTLKHSGSLLLCGGNRYYSKNSTNNPVTLVGDSKSMYDECGDYLQRHRLTLSFEVVTSVLGDHGDTPKKPYPYSPFSTLCIYTTRSAVIAVADRSHQHTKNTASKLFQFYDDIREVGTAGIVIKGLDQLVVDWGQGKRTVSMRIASMYPHEEYQGDILEGLVVRYVPFDGDSSSNEAFFGSLNELAVESKQYLSLLSEASERSQSINGPKQLEDFYSYEGDNKDAPDSLRRYLDGFLQYTSVDNETSQIIRLIQRLKDLNVRVHYNLHKGDHWVCIIHVLHDASFKKYNFSRKEADMLLFRGFSIELIFDDGVEDAPSSSSAASAEAEHAVVSNTNTDDSAQLMLKMKFLPYMVRTFGCRNGLKVLSESGVYAYERYTLGMLNRWGISHGSIKKWQPYFYYWGQYAKSILECQTLNNNRNTSSLRPLSSQNYLSHVAAFENLYQSNQLMGIDIENASSGTKSKFRGILSASLPSQDKGPGLLVFFPAIPGCGKSTLCSESVNKAIVKAMADASNGSFVTTCEGDRVNGKYWPHVMKQRLEKTSSVLLADKNAAPASWSSIADICDKSHALPVPVLPDSVAQCSYPFSLEYLAVCILRVLMRPTGSHNGKLDRSTEDACMVVVKFYCLYRDVSAETMLSTIHDKMLGMVTIPFFRKNCGKDELPQDLCECLTDALHLQYSIDCKKAKKAETDISAMEKRLRELILKHQDTLQSIQEVFANQVAHYASSLHTTTQFAEISNQSAVQRFVEIVSIDVDAKTMHNLLSELAKDYADVSSFLTDDINSKKCNGNFVQSAHVTMAHFSQLSQQTLYADYRDIIGHSLTLSITGILIGETVAALSVTLPAQSDTEPPCNVPPSQNTFPHITIWFGEGESASRANELPSLVEKREAVRLELKEPMQISGKFEFWYL</sequence>
<dbReference type="KEGG" id="tps:THAPSDRAFT_267957"/>
<dbReference type="GO" id="GO:0006388">
    <property type="term" value="P:tRNA splicing, via endonucleolytic cleavage and ligation"/>
    <property type="evidence" value="ECO:0007669"/>
    <property type="project" value="InterPro"/>
</dbReference>